<evidence type="ECO:0000256" key="1">
    <source>
        <dbReference type="SAM" id="MobiDB-lite"/>
    </source>
</evidence>
<feature type="compositionally biased region" description="Polar residues" evidence="1">
    <location>
        <begin position="174"/>
        <end position="184"/>
    </location>
</feature>
<proteinExistence type="predicted"/>
<gene>
    <name evidence="3" type="ORF">FKW77_010920</name>
</gene>
<dbReference type="Proteomes" id="UP000316270">
    <property type="component" value="Chromosome 1"/>
</dbReference>
<feature type="signal peptide" evidence="2">
    <location>
        <begin position="1"/>
        <end position="16"/>
    </location>
</feature>
<evidence type="ECO:0000256" key="2">
    <source>
        <dbReference type="SAM" id="SignalP"/>
    </source>
</evidence>
<dbReference type="EMBL" id="CP042185">
    <property type="protein sequence ID" value="QDS68553.1"/>
    <property type="molecule type" value="Genomic_DNA"/>
</dbReference>
<evidence type="ECO:0008006" key="5">
    <source>
        <dbReference type="Google" id="ProtNLM"/>
    </source>
</evidence>
<evidence type="ECO:0000313" key="3">
    <source>
        <dbReference type="EMBL" id="QDS68553.1"/>
    </source>
</evidence>
<reference evidence="3 4" key="1">
    <citation type="submission" date="2019-07" db="EMBL/GenBank/DDBJ databases">
        <title>Finished genome of Venturia effusa.</title>
        <authorList>
            <person name="Young C.A."/>
            <person name="Cox M.P."/>
            <person name="Ganley A.R.D."/>
            <person name="David W.J."/>
        </authorList>
    </citation>
    <scope>NUCLEOTIDE SEQUENCE [LARGE SCALE GENOMIC DNA]</scope>
    <source>
        <strain evidence="4">albino</strain>
    </source>
</reference>
<feature type="region of interest" description="Disordered" evidence="1">
    <location>
        <begin position="168"/>
        <end position="193"/>
    </location>
</feature>
<dbReference type="AlphaFoldDB" id="A0A517KYU2"/>
<sequence>MKGFLIQLILVTIASARPAEVVDKRQLNNLLTSYMGTAKTATILKKLAPEYVPAATRAIYMYGPFKLPASNATHGKTGFSTSGIKLDPNSDTPGGAIEPPCKDCTVHKAVANFAYKDGKQADVANGVYTHHIIVADLSGKTQLNPPVFPPRCKNGAMISSVPPMTGMGPKAAGGTSTPATTKPATGSMAGMSHGRARRSAPLSKRQMGMSVFVGGGGSMGSGNPFSARPGSPVKSGYWIGKGGRMQLTSEIVNYDPVEKELYLTIDMEWTPGKAADMLDVGMGALSANGCSDKDQGILHPPKDKPVTYKGEEWMVIDNGYFMNWTPHIHDGGVNIKVFLNDAQICEARAIYGSEGGATASLDGSKWETITGYTPCDKPVAIKRGDKVRMTSEYDLTKHRLNGAGKFHLREAILKGLLWMRGV</sequence>
<name>A0A517KYU2_9PEZI</name>
<protein>
    <recommendedName>
        <fullName evidence="5">GH16 domain-containing protein</fullName>
    </recommendedName>
</protein>
<evidence type="ECO:0000313" key="4">
    <source>
        <dbReference type="Proteomes" id="UP000316270"/>
    </source>
</evidence>
<keyword evidence="4" id="KW-1185">Reference proteome</keyword>
<feature type="chain" id="PRO_5022013816" description="GH16 domain-containing protein" evidence="2">
    <location>
        <begin position="17"/>
        <end position="422"/>
    </location>
</feature>
<keyword evidence="2" id="KW-0732">Signal</keyword>
<organism evidence="3 4">
    <name type="scientific">Venturia effusa</name>
    <dbReference type="NCBI Taxonomy" id="50376"/>
    <lineage>
        <taxon>Eukaryota</taxon>
        <taxon>Fungi</taxon>
        <taxon>Dikarya</taxon>
        <taxon>Ascomycota</taxon>
        <taxon>Pezizomycotina</taxon>
        <taxon>Dothideomycetes</taxon>
        <taxon>Pleosporomycetidae</taxon>
        <taxon>Venturiales</taxon>
        <taxon>Venturiaceae</taxon>
        <taxon>Venturia</taxon>
    </lineage>
</organism>
<dbReference type="OrthoDB" id="3923993at2759"/>
<accession>A0A517KYU2</accession>